<accession>A0A921S278</accession>
<dbReference type="Proteomes" id="UP000807115">
    <property type="component" value="Chromosome 1"/>
</dbReference>
<dbReference type="PANTHER" id="PTHR32141">
    <property type="match status" value="1"/>
</dbReference>
<protein>
    <recommendedName>
        <fullName evidence="1">F-box domain-containing protein</fullName>
    </recommendedName>
</protein>
<reference evidence="2" key="2">
    <citation type="submission" date="2020-10" db="EMBL/GenBank/DDBJ databases">
        <authorList>
            <person name="Cooper E.A."/>
            <person name="Brenton Z.W."/>
            <person name="Flinn B.S."/>
            <person name="Jenkins J."/>
            <person name="Shu S."/>
            <person name="Flowers D."/>
            <person name="Luo F."/>
            <person name="Wang Y."/>
            <person name="Xia P."/>
            <person name="Barry K."/>
            <person name="Daum C."/>
            <person name="Lipzen A."/>
            <person name="Yoshinaga Y."/>
            <person name="Schmutz J."/>
            <person name="Saski C."/>
            <person name="Vermerris W."/>
            <person name="Kresovich S."/>
        </authorList>
    </citation>
    <scope>NUCLEOTIDE SEQUENCE</scope>
</reference>
<dbReference type="InterPro" id="IPR055302">
    <property type="entry name" value="F-box_dom-containing"/>
</dbReference>
<dbReference type="Gene3D" id="1.20.1280.50">
    <property type="match status" value="1"/>
</dbReference>
<dbReference type="AlphaFoldDB" id="A0A921S278"/>
<dbReference type="PROSITE" id="PS50181">
    <property type="entry name" value="FBOX"/>
    <property type="match status" value="1"/>
</dbReference>
<name>A0A921S278_SORBI</name>
<comment type="caution">
    <text evidence="2">The sequence shown here is derived from an EMBL/GenBank/DDBJ whole genome shotgun (WGS) entry which is preliminary data.</text>
</comment>
<evidence type="ECO:0000313" key="2">
    <source>
        <dbReference type="EMBL" id="KAG0550673.1"/>
    </source>
</evidence>
<dbReference type="CDD" id="cd22160">
    <property type="entry name" value="F-box_AtFBL13-like"/>
    <property type="match status" value="1"/>
</dbReference>
<sequence>MANQNPAPFVYLDVATAADARRRGMDPQDLERSAQGVLKFLYMCLPDTPVYAGAALSALPAASHDDAEDRISALPFSLLRNIVSRLPAKDAARTAALSRRWRPVWRCTPLAFADAHLLPGVLEGHRDPTRADTPAIADTFSRAIAAHPGPFRAVHLVCGYYADAARQRQLARWVQTFVAKGVQGLILVNRPWPLDVPLPATVLGIDTLTRLYLGLWKFPDTSALGQSQSGAGVVFPHLRELVLCSVVVKSRDMNFLLAGSPVLEKFGIVGSREKMMRLRLVGQHLRCAQILISAVDSVAVVDTPNLERLILWESLDFNSSCIRLKIGKAPKLHILGYLGPGIHMLEIRNTVINAGIKATPSTMVPGIKILGLNVRFGVRNDSKMLPTFLRCFPNVETLHIVSRKTDEVAGKINLKFWQEAGPIESIQSSIKMMTFREFRMERSEIAFLKFFFQSANVLKNAVIVGSNGSFTSIPEVINKVKTLIPENGPSNSCNVLVYESSDPDGGAVFSLQKGFDFSASDPLNYQ</sequence>
<gene>
    <name evidence="2" type="ORF">BDA96_01G358800</name>
</gene>
<dbReference type="Pfam" id="PF08387">
    <property type="entry name" value="FBD"/>
    <property type="match status" value="1"/>
</dbReference>
<dbReference type="InterPro" id="IPR055411">
    <property type="entry name" value="LRR_FXL15/At3g58940/PEG3-like"/>
</dbReference>
<dbReference type="EMBL" id="CM027680">
    <property type="protein sequence ID" value="KAG0550673.1"/>
    <property type="molecule type" value="Genomic_DNA"/>
</dbReference>
<dbReference type="InterPro" id="IPR036047">
    <property type="entry name" value="F-box-like_dom_sf"/>
</dbReference>
<dbReference type="SUPFAM" id="SSF81383">
    <property type="entry name" value="F-box domain"/>
    <property type="match status" value="1"/>
</dbReference>
<evidence type="ECO:0000259" key="1">
    <source>
        <dbReference type="PROSITE" id="PS50181"/>
    </source>
</evidence>
<organism evidence="2 3">
    <name type="scientific">Sorghum bicolor</name>
    <name type="common">Sorghum</name>
    <name type="synonym">Sorghum vulgare</name>
    <dbReference type="NCBI Taxonomy" id="4558"/>
    <lineage>
        <taxon>Eukaryota</taxon>
        <taxon>Viridiplantae</taxon>
        <taxon>Streptophyta</taxon>
        <taxon>Embryophyta</taxon>
        <taxon>Tracheophyta</taxon>
        <taxon>Spermatophyta</taxon>
        <taxon>Magnoliopsida</taxon>
        <taxon>Liliopsida</taxon>
        <taxon>Poales</taxon>
        <taxon>Poaceae</taxon>
        <taxon>PACMAD clade</taxon>
        <taxon>Panicoideae</taxon>
        <taxon>Andropogonodae</taxon>
        <taxon>Andropogoneae</taxon>
        <taxon>Sorghinae</taxon>
        <taxon>Sorghum</taxon>
    </lineage>
</organism>
<feature type="domain" description="F-box" evidence="1">
    <location>
        <begin position="68"/>
        <end position="104"/>
    </location>
</feature>
<dbReference type="Pfam" id="PF24758">
    <property type="entry name" value="LRR_At5g56370"/>
    <property type="match status" value="1"/>
</dbReference>
<dbReference type="InterPro" id="IPR053781">
    <property type="entry name" value="F-box_AtFBL13-like"/>
</dbReference>
<proteinExistence type="predicted"/>
<dbReference type="PANTHER" id="PTHR32141:SF91">
    <property type="entry name" value="F-BOX DOMAIN-CONTAINING PROTEIN"/>
    <property type="match status" value="1"/>
</dbReference>
<reference evidence="2" key="1">
    <citation type="journal article" date="2019" name="BMC Genomics">
        <title>A new reference genome for Sorghum bicolor reveals high levels of sequence similarity between sweet and grain genotypes: implications for the genetics of sugar metabolism.</title>
        <authorList>
            <person name="Cooper E.A."/>
            <person name="Brenton Z.W."/>
            <person name="Flinn B.S."/>
            <person name="Jenkins J."/>
            <person name="Shu S."/>
            <person name="Flowers D."/>
            <person name="Luo F."/>
            <person name="Wang Y."/>
            <person name="Xia P."/>
            <person name="Barry K."/>
            <person name="Daum C."/>
            <person name="Lipzen A."/>
            <person name="Yoshinaga Y."/>
            <person name="Schmutz J."/>
            <person name="Saski C."/>
            <person name="Vermerris W."/>
            <person name="Kresovich S."/>
        </authorList>
    </citation>
    <scope>NUCLEOTIDE SEQUENCE</scope>
</reference>
<evidence type="ECO:0000313" key="3">
    <source>
        <dbReference type="Proteomes" id="UP000807115"/>
    </source>
</evidence>
<dbReference type="Pfam" id="PF00646">
    <property type="entry name" value="F-box"/>
    <property type="match status" value="1"/>
</dbReference>
<dbReference type="InterPro" id="IPR006566">
    <property type="entry name" value="FBD"/>
</dbReference>
<dbReference type="InterPro" id="IPR001810">
    <property type="entry name" value="F-box_dom"/>
</dbReference>